<gene>
    <name evidence="1" type="ORF">VKT23_007967</name>
</gene>
<reference evidence="1 2" key="1">
    <citation type="submission" date="2024-01" db="EMBL/GenBank/DDBJ databases">
        <title>A draft genome for the cacao thread blight pathogen Marasmiellus scandens.</title>
        <authorList>
            <person name="Baruah I.K."/>
            <person name="Leung J."/>
            <person name="Bukari Y."/>
            <person name="Amoako-Attah I."/>
            <person name="Meinhardt L.W."/>
            <person name="Bailey B.A."/>
            <person name="Cohen S.P."/>
        </authorList>
    </citation>
    <scope>NUCLEOTIDE SEQUENCE [LARGE SCALE GENOMIC DNA]</scope>
    <source>
        <strain evidence="1 2">GH-19</strain>
    </source>
</reference>
<sequence length="497" mass="55656">MAVESYSVRSKTGSARLLVQYLWHPTYAPAIQMQKANESILYPLSPLDHSGVHQTSITVGYVLKPGPLDISSLHNAAIRLVKRWRLLAGHLEWQPADSTWAIHVPLGEISTSDRDLVKFTTDKLPDVPLNVTLTLSPDSSSACVIPRPAVKFFRHSSIPYSLSSLAKQRWPILAIHITELQDCICVGVSVPHGVFDIFGCGQIIHGLDAELKGKPWSPPEIPEKNIMKEALFDLVNTAPESPESVKTALSDFQRDMVPTSLGNYVRLGAWTAYELFWQKLETKAVFIGKRMLDDLVNKVKAEVRDMGKGWVSTGDVIVAWFIKTAHYGETDRNTVNVHMAFSLRQLLTECDSKIENYPHNSQIGCSYPTLSKENIANLSLAELAIISRQSIDSARNVPFTQSLMRHLDSVGGTLIPERRQGQDSWIISNQVIGRVDDIDFGLEMQSVWFWCLPALPDHTVVVNQFNGGYVLLAGLRQSRWVAIEEEIERIRKEQIVN</sequence>
<name>A0ABR1JPC6_9AGAR</name>
<proteinExistence type="predicted"/>
<keyword evidence="2" id="KW-1185">Reference proteome</keyword>
<dbReference type="Pfam" id="PF02458">
    <property type="entry name" value="Transferase"/>
    <property type="match status" value="1"/>
</dbReference>
<dbReference type="InterPro" id="IPR023213">
    <property type="entry name" value="CAT-like_dom_sf"/>
</dbReference>
<dbReference type="EMBL" id="JBANRG010000011">
    <property type="protein sequence ID" value="KAK7462366.1"/>
    <property type="molecule type" value="Genomic_DNA"/>
</dbReference>
<protein>
    <submittedName>
        <fullName evidence="1">Uncharacterized protein</fullName>
    </submittedName>
</protein>
<comment type="caution">
    <text evidence="1">The sequence shown here is derived from an EMBL/GenBank/DDBJ whole genome shotgun (WGS) entry which is preliminary data.</text>
</comment>
<evidence type="ECO:0000313" key="1">
    <source>
        <dbReference type="EMBL" id="KAK7462366.1"/>
    </source>
</evidence>
<dbReference type="Proteomes" id="UP001498398">
    <property type="component" value="Unassembled WGS sequence"/>
</dbReference>
<accession>A0ABR1JPC6</accession>
<dbReference type="Gene3D" id="3.30.559.10">
    <property type="entry name" value="Chloramphenicol acetyltransferase-like domain"/>
    <property type="match status" value="2"/>
</dbReference>
<organism evidence="1 2">
    <name type="scientific">Marasmiellus scandens</name>
    <dbReference type="NCBI Taxonomy" id="2682957"/>
    <lineage>
        <taxon>Eukaryota</taxon>
        <taxon>Fungi</taxon>
        <taxon>Dikarya</taxon>
        <taxon>Basidiomycota</taxon>
        <taxon>Agaricomycotina</taxon>
        <taxon>Agaricomycetes</taxon>
        <taxon>Agaricomycetidae</taxon>
        <taxon>Agaricales</taxon>
        <taxon>Marasmiineae</taxon>
        <taxon>Omphalotaceae</taxon>
        <taxon>Marasmiellus</taxon>
    </lineage>
</organism>
<evidence type="ECO:0000313" key="2">
    <source>
        <dbReference type="Proteomes" id="UP001498398"/>
    </source>
</evidence>